<feature type="compositionally biased region" description="Polar residues" evidence="1">
    <location>
        <begin position="542"/>
        <end position="552"/>
    </location>
</feature>
<evidence type="ECO:0000313" key="3">
    <source>
        <dbReference type="Proteomes" id="UP000193986"/>
    </source>
</evidence>
<feature type="compositionally biased region" description="Basic and acidic residues" evidence="1">
    <location>
        <begin position="274"/>
        <end position="283"/>
    </location>
</feature>
<feature type="compositionally biased region" description="Basic and acidic residues" evidence="1">
    <location>
        <begin position="41"/>
        <end position="50"/>
    </location>
</feature>
<feature type="compositionally biased region" description="Polar residues" evidence="1">
    <location>
        <begin position="25"/>
        <end position="35"/>
    </location>
</feature>
<feature type="region of interest" description="Disordered" evidence="1">
    <location>
        <begin position="236"/>
        <end position="297"/>
    </location>
</feature>
<sequence>MSLSSTMTMSSPPQPYTFPAPPSRPTISTSLSDQFLSARVDSSRRMVSPEHRRRPSSNSPIALDSVPEDHHLGVGRRSPTSPLRPAAQATGGRRSSSKGKERDISKAVHEQREYVVPKRKRAEWVIDLDEVQKGAKAWSDRERVILIIGSPSINTLAPLLYNPAFSRTLLLIGSKEPLPEIQAFLSSSHILSHTQIVYPTVQPFSLPAGSLPNGVSHIPAIITEATSLAQQYRTNSAYANPNPRRDSDDSNSSNLGNRTPLLRSRKSSAVSINEMRDSAETARPRSNSGFITRGHSDTSLVRPKSFSRLSSFSRSSMFGLSKATETDSKVNYTGGSPFDAVINIMPAYHDFTPDRALQDMLHQAVVLTTAVMPMLTRQPLKGSSADLAISLLHILPKQVPGPLPAVLESFLLSFLPSFGVSSEREIWGSVISGPLWSTARVDENASGVETLLFGGVRCPSNVLSSQGEPGDFKPRAFLPNWSSCMAMPGLLAEARRPTSGQTPPVARASRETQPIAYTDVEAAEAHTSPLLELPRQPMRSKLSSLAFSSDTISQSSPGQSSPGVPELDPSHSSCSSWSGFPDSVSEGGDVPPPTPMSEMGSVKTLKSFGSWFKVGKKAGGSK</sequence>
<feature type="compositionally biased region" description="Low complexity" evidence="1">
    <location>
        <begin position="553"/>
        <end position="563"/>
    </location>
</feature>
<feature type="region of interest" description="Disordered" evidence="1">
    <location>
        <begin position="1"/>
        <end position="109"/>
    </location>
</feature>
<keyword evidence="3" id="KW-1185">Reference proteome</keyword>
<dbReference type="InParanoid" id="A0A1Y2APQ0"/>
<comment type="caution">
    <text evidence="2">The sequence shown here is derived from an EMBL/GenBank/DDBJ whole genome shotgun (WGS) entry which is preliminary data.</text>
</comment>
<reference evidence="2 3" key="1">
    <citation type="submission" date="2016-07" db="EMBL/GenBank/DDBJ databases">
        <title>Pervasive Adenine N6-methylation of Active Genes in Fungi.</title>
        <authorList>
            <consortium name="DOE Joint Genome Institute"/>
            <person name="Mondo S.J."/>
            <person name="Dannebaum R.O."/>
            <person name="Kuo R.C."/>
            <person name="Labutti K."/>
            <person name="Haridas S."/>
            <person name="Kuo A."/>
            <person name="Salamov A."/>
            <person name="Ahrendt S.R."/>
            <person name="Lipzen A."/>
            <person name="Sullivan W."/>
            <person name="Andreopoulos W.B."/>
            <person name="Clum A."/>
            <person name="Lindquist E."/>
            <person name="Daum C."/>
            <person name="Ramamoorthy G.K."/>
            <person name="Gryganskyi A."/>
            <person name="Culley D."/>
            <person name="Magnuson J.K."/>
            <person name="James T.Y."/>
            <person name="O'Malley M.A."/>
            <person name="Stajich J.E."/>
            <person name="Spatafora J.W."/>
            <person name="Visel A."/>
            <person name="Grigoriev I.V."/>
        </authorList>
    </citation>
    <scope>NUCLEOTIDE SEQUENCE [LARGE SCALE GENOMIC DNA]</scope>
    <source>
        <strain evidence="2 3">68-887.2</strain>
    </source>
</reference>
<dbReference type="EMBL" id="MCFC01000070">
    <property type="protein sequence ID" value="ORY24187.1"/>
    <property type="molecule type" value="Genomic_DNA"/>
</dbReference>
<feature type="compositionally biased region" description="Pro residues" evidence="1">
    <location>
        <begin position="12"/>
        <end position="24"/>
    </location>
</feature>
<evidence type="ECO:0000313" key="2">
    <source>
        <dbReference type="EMBL" id="ORY24187.1"/>
    </source>
</evidence>
<dbReference type="AlphaFoldDB" id="A0A1Y2APQ0"/>
<accession>A0A1Y2APQ0</accession>
<feature type="compositionally biased region" description="Basic and acidic residues" evidence="1">
    <location>
        <begin position="98"/>
        <end position="109"/>
    </location>
</feature>
<name>A0A1Y2APQ0_9TREE</name>
<feature type="region of interest" description="Disordered" evidence="1">
    <location>
        <begin position="542"/>
        <end position="602"/>
    </location>
</feature>
<feature type="compositionally biased region" description="Low complexity" evidence="1">
    <location>
        <begin position="1"/>
        <end position="11"/>
    </location>
</feature>
<proteinExistence type="predicted"/>
<dbReference type="STRING" id="71784.A0A1Y2APQ0"/>
<dbReference type="Proteomes" id="UP000193986">
    <property type="component" value="Unassembled WGS sequence"/>
</dbReference>
<gene>
    <name evidence="2" type="ORF">BCR39DRAFT_507534</name>
</gene>
<evidence type="ECO:0000256" key="1">
    <source>
        <dbReference type="SAM" id="MobiDB-lite"/>
    </source>
</evidence>
<organism evidence="2 3">
    <name type="scientific">Naematelia encephala</name>
    <dbReference type="NCBI Taxonomy" id="71784"/>
    <lineage>
        <taxon>Eukaryota</taxon>
        <taxon>Fungi</taxon>
        <taxon>Dikarya</taxon>
        <taxon>Basidiomycota</taxon>
        <taxon>Agaricomycotina</taxon>
        <taxon>Tremellomycetes</taxon>
        <taxon>Tremellales</taxon>
        <taxon>Naemateliaceae</taxon>
        <taxon>Naematelia</taxon>
    </lineage>
</organism>
<protein>
    <submittedName>
        <fullName evidence="2">Uncharacterized protein</fullName>
    </submittedName>
</protein>
<dbReference type="OrthoDB" id="2564636at2759"/>